<protein>
    <submittedName>
        <fullName evidence="1">Uncharacterized protein</fullName>
    </submittedName>
</protein>
<dbReference type="EMBL" id="JABDTM020011755">
    <property type="protein sequence ID" value="KAH0820492.1"/>
    <property type="molecule type" value="Genomic_DNA"/>
</dbReference>
<dbReference type="AlphaFoldDB" id="A0A8J6LIY9"/>
<reference evidence="1" key="1">
    <citation type="journal article" date="2020" name="J Insects Food Feed">
        <title>The yellow mealworm (Tenebrio molitor) genome: a resource for the emerging insects as food and feed industry.</title>
        <authorList>
            <person name="Eriksson T."/>
            <person name="Andere A."/>
            <person name="Kelstrup H."/>
            <person name="Emery V."/>
            <person name="Picard C."/>
        </authorList>
    </citation>
    <scope>NUCLEOTIDE SEQUENCE</scope>
    <source>
        <strain evidence="1">Stoneville</strain>
        <tissue evidence="1">Whole head</tissue>
    </source>
</reference>
<reference evidence="1" key="2">
    <citation type="submission" date="2021-08" db="EMBL/GenBank/DDBJ databases">
        <authorList>
            <person name="Eriksson T."/>
        </authorList>
    </citation>
    <scope>NUCLEOTIDE SEQUENCE</scope>
    <source>
        <strain evidence="1">Stoneville</strain>
        <tissue evidence="1">Whole head</tissue>
    </source>
</reference>
<proteinExistence type="predicted"/>
<evidence type="ECO:0000313" key="2">
    <source>
        <dbReference type="Proteomes" id="UP000719412"/>
    </source>
</evidence>
<organism evidence="1 2">
    <name type="scientific">Tenebrio molitor</name>
    <name type="common">Yellow mealworm beetle</name>
    <dbReference type="NCBI Taxonomy" id="7067"/>
    <lineage>
        <taxon>Eukaryota</taxon>
        <taxon>Metazoa</taxon>
        <taxon>Ecdysozoa</taxon>
        <taxon>Arthropoda</taxon>
        <taxon>Hexapoda</taxon>
        <taxon>Insecta</taxon>
        <taxon>Pterygota</taxon>
        <taxon>Neoptera</taxon>
        <taxon>Endopterygota</taxon>
        <taxon>Coleoptera</taxon>
        <taxon>Polyphaga</taxon>
        <taxon>Cucujiformia</taxon>
        <taxon>Tenebrionidae</taxon>
        <taxon>Tenebrio</taxon>
    </lineage>
</organism>
<keyword evidence="2" id="KW-1185">Reference proteome</keyword>
<name>A0A8J6LIY9_TENMO</name>
<sequence>MKEQLLRTKNVNAKKYTNPELTDMVRIYGEALSNADATRRLYNWFLLVLRGDVLVAGAECQGGGAPRGEAPRGRSATGRWNPLGATERLGATTVTSWSGQTRGGWTMVPAQGPLVDGGWYEGWLVDYASTGTPRFVEEDDVRLYAKREVHKMSPIFICARLRAEAPRTAPDWSGRKLWWRSREKTCAYKACGTAARAYYRTGLLVDNTSPRPAHN</sequence>
<accession>A0A8J6LIY9</accession>
<dbReference type="Proteomes" id="UP000719412">
    <property type="component" value="Unassembled WGS sequence"/>
</dbReference>
<gene>
    <name evidence="1" type="ORF">GEV33_002299</name>
</gene>
<comment type="caution">
    <text evidence="1">The sequence shown here is derived from an EMBL/GenBank/DDBJ whole genome shotgun (WGS) entry which is preliminary data.</text>
</comment>
<evidence type="ECO:0000313" key="1">
    <source>
        <dbReference type="EMBL" id="KAH0820492.1"/>
    </source>
</evidence>